<protein>
    <submittedName>
        <fullName evidence="1">Uncharacterized protein</fullName>
    </submittedName>
</protein>
<organism evidence="1">
    <name type="scientific">Siphoviridae sp. ctXzK3</name>
    <dbReference type="NCBI Taxonomy" id="2827889"/>
    <lineage>
        <taxon>Viruses</taxon>
        <taxon>Duplodnaviria</taxon>
        <taxon>Heunggongvirae</taxon>
        <taxon>Uroviricota</taxon>
        <taxon>Caudoviricetes</taxon>
    </lineage>
</organism>
<proteinExistence type="predicted"/>
<accession>A0A8S5SVJ7</accession>
<dbReference type="EMBL" id="BK032684">
    <property type="protein sequence ID" value="DAF55025.1"/>
    <property type="molecule type" value="Genomic_DNA"/>
</dbReference>
<evidence type="ECO:0000313" key="1">
    <source>
        <dbReference type="EMBL" id="DAF55025.1"/>
    </source>
</evidence>
<name>A0A8S5SVJ7_9CAUD</name>
<reference evidence="1" key="1">
    <citation type="journal article" date="2021" name="Proc. Natl. Acad. Sci. U.S.A.">
        <title>A Catalog of Tens of Thousands of Viruses from Human Metagenomes Reveals Hidden Associations with Chronic Diseases.</title>
        <authorList>
            <person name="Tisza M.J."/>
            <person name="Buck C.B."/>
        </authorList>
    </citation>
    <scope>NUCLEOTIDE SEQUENCE</scope>
    <source>
        <strain evidence="1">CtXzK3</strain>
    </source>
</reference>
<sequence length="64" mass="7616">MIFRECKRCGHPMDPGEGQNGMCDDCVTGETERREREEKMEWMIRATDWTQLEVEDFLNESKVM</sequence>